<evidence type="ECO:0000313" key="1">
    <source>
        <dbReference type="EMBL" id="GLY66794.1"/>
    </source>
</evidence>
<reference evidence="1" key="1">
    <citation type="submission" date="2023-03" db="EMBL/GenBank/DDBJ databases">
        <title>Amycolatopsis taiwanensis NBRC 103393.</title>
        <authorList>
            <person name="Ichikawa N."/>
            <person name="Sato H."/>
            <person name="Tonouchi N."/>
        </authorList>
    </citation>
    <scope>NUCLEOTIDE SEQUENCE</scope>
    <source>
        <strain evidence="1">NBRC 103393</strain>
    </source>
</reference>
<dbReference type="AlphaFoldDB" id="A0A9W6R098"/>
<name>A0A9W6R098_9PSEU</name>
<gene>
    <name evidence="1" type="ORF">Atai01_34130</name>
</gene>
<protein>
    <recommendedName>
        <fullName evidence="3">Nitroreductase family deazaflavin-dependent oxidoreductase</fullName>
    </recommendedName>
</protein>
<dbReference type="InterPro" id="IPR012349">
    <property type="entry name" value="Split_barrel_FMN-bd"/>
</dbReference>
<evidence type="ECO:0008006" key="3">
    <source>
        <dbReference type="Google" id="ProtNLM"/>
    </source>
</evidence>
<dbReference type="Proteomes" id="UP001165136">
    <property type="component" value="Unassembled WGS sequence"/>
</dbReference>
<sequence length="136" mass="15237">MVEQLRARDPEPYQDRRPVARVINVVGRRSGASRPFPVNVTAIDGRLYVCSATRARDWVRNLLAAGQCRVERDGPDACDTERRPVLVDGHEAAAALAIYLPQAGYRDPLLPFELDASLDEIERHVDQVAVLRLDLH</sequence>
<accession>A0A9W6R098</accession>
<proteinExistence type="predicted"/>
<organism evidence="1 2">
    <name type="scientific">Amycolatopsis taiwanensis</name>
    <dbReference type="NCBI Taxonomy" id="342230"/>
    <lineage>
        <taxon>Bacteria</taxon>
        <taxon>Bacillati</taxon>
        <taxon>Actinomycetota</taxon>
        <taxon>Actinomycetes</taxon>
        <taxon>Pseudonocardiales</taxon>
        <taxon>Pseudonocardiaceae</taxon>
        <taxon>Amycolatopsis</taxon>
    </lineage>
</organism>
<comment type="caution">
    <text evidence="1">The sequence shown here is derived from an EMBL/GenBank/DDBJ whole genome shotgun (WGS) entry which is preliminary data.</text>
</comment>
<dbReference type="Gene3D" id="2.30.110.10">
    <property type="entry name" value="Electron Transport, Fmn-binding Protein, Chain A"/>
    <property type="match status" value="1"/>
</dbReference>
<keyword evidence="2" id="KW-1185">Reference proteome</keyword>
<evidence type="ECO:0000313" key="2">
    <source>
        <dbReference type="Proteomes" id="UP001165136"/>
    </source>
</evidence>
<dbReference type="EMBL" id="BSTI01000006">
    <property type="protein sequence ID" value="GLY66794.1"/>
    <property type="molecule type" value="Genomic_DNA"/>
</dbReference>